<evidence type="ECO:0000256" key="2">
    <source>
        <dbReference type="ARBA" id="ARBA00009127"/>
    </source>
</evidence>
<dbReference type="InterPro" id="IPR017996">
    <property type="entry name" value="MRJP/yellow-related"/>
</dbReference>
<keyword evidence="7" id="KW-1185">Reference proteome</keyword>
<name>A0A6G0YY16_APHCR</name>
<dbReference type="Proteomes" id="UP000478052">
    <property type="component" value="Unassembled WGS sequence"/>
</dbReference>
<protein>
    <submittedName>
        <fullName evidence="6">Protein yellow-like isoform X2</fullName>
    </submittedName>
</protein>
<gene>
    <name evidence="6" type="ORF">FWK35_00014272</name>
</gene>
<comment type="subcellular location">
    <subcellularLocation>
        <location evidence="1">Secreted</location>
    </subcellularLocation>
</comment>
<dbReference type="InterPro" id="IPR011042">
    <property type="entry name" value="6-blade_b-propeller_TolB-like"/>
</dbReference>
<keyword evidence="4" id="KW-0325">Glycoprotein</keyword>
<evidence type="ECO:0000313" key="6">
    <source>
        <dbReference type="EMBL" id="KAF0762696.1"/>
    </source>
</evidence>
<keyword evidence="3" id="KW-0964">Secreted</keyword>
<dbReference type="Pfam" id="PF03022">
    <property type="entry name" value="MRJP"/>
    <property type="match status" value="1"/>
</dbReference>
<sequence length="577" mass="65065">MVPYRCCCGGGLISTLMAAVLVCSAAGTMNVEYSWVYVDYTFASPNHRELAINSGKFIPENCVILDVDKFHGASEGKLYFNMGSNSNSASKQRVFVTVPRIKPGNPASIAEIVPGDRPNSVLLAPYPNWKANTISENAVNCDDTIISVFRMKIDHLGRFWVVDVGTLDQFEMTARSICPPKLIIFDLKNDDRVIRTYKFPSSQVKDVSLFTNIEVDIRDSKGRNTFAYIADTTAYKLVVYDFKNDESWVVDQAYFYPYPNKAHFKIKGVNFDLMDGVLGLALGPITKNDRKLYFHAFASIRESWVYTNTLQNKSLFQNGLIDGSGTFFLSSEVRDTQSSVEVMTDSGVLIYASMDNSLGCWNSQDPFTTKHTHTIYKSDEDFQFPSGMKIVGDKVWAVSCQLQNHFTTMVTNRKSVKYRVLVGRVDDLIKRTGCDKRSGNVDMKSPPDVQNLDPTKDRLVFSGKKNTIFTDDNDDEFLVETLDDNILHEWRVLPANTEPWSYSRMSRVFENKNGVQQTPIKSLVLTGNVNVHSHSKPTSLSYDCRMSMINGQLKNNDCLGKSRRRNRVVKRGSGPLR</sequence>
<dbReference type="Gene3D" id="2.120.10.30">
    <property type="entry name" value="TolB, C-terminal domain"/>
    <property type="match status" value="1"/>
</dbReference>
<dbReference type="EMBL" id="VUJU01002070">
    <property type="protein sequence ID" value="KAF0762696.1"/>
    <property type="molecule type" value="Genomic_DNA"/>
</dbReference>
<dbReference type="AlphaFoldDB" id="A0A6G0YY16"/>
<organism evidence="6 7">
    <name type="scientific">Aphis craccivora</name>
    <name type="common">Cowpea aphid</name>
    <dbReference type="NCBI Taxonomy" id="307492"/>
    <lineage>
        <taxon>Eukaryota</taxon>
        <taxon>Metazoa</taxon>
        <taxon>Ecdysozoa</taxon>
        <taxon>Arthropoda</taxon>
        <taxon>Hexapoda</taxon>
        <taxon>Insecta</taxon>
        <taxon>Pterygota</taxon>
        <taxon>Neoptera</taxon>
        <taxon>Paraneoptera</taxon>
        <taxon>Hemiptera</taxon>
        <taxon>Sternorrhyncha</taxon>
        <taxon>Aphidomorpha</taxon>
        <taxon>Aphidoidea</taxon>
        <taxon>Aphididae</taxon>
        <taxon>Aphidini</taxon>
        <taxon>Aphis</taxon>
        <taxon>Aphis</taxon>
    </lineage>
</organism>
<evidence type="ECO:0000256" key="3">
    <source>
        <dbReference type="ARBA" id="ARBA00022525"/>
    </source>
</evidence>
<evidence type="ECO:0000256" key="1">
    <source>
        <dbReference type="ARBA" id="ARBA00004613"/>
    </source>
</evidence>
<dbReference type="OrthoDB" id="8184345at2759"/>
<dbReference type="PANTHER" id="PTHR10009">
    <property type="entry name" value="PROTEIN YELLOW-RELATED"/>
    <property type="match status" value="1"/>
</dbReference>
<comment type="caution">
    <text evidence="6">The sequence shown here is derived from an EMBL/GenBank/DDBJ whole genome shotgun (WGS) entry which is preliminary data.</text>
</comment>
<feature type="signal peptide" evidence="5">
    <location>
        <begin position="1"/>
        <end position="25"/>
    </location>
</feature>
<evidence type="ECO:0000256" key="5">
    <source>
        <dbReference type="SAM" id="SignalP"/>
    </source>
</evidence>
<keyword evidence="5" id="KW-0732">Signal</keyword>
<evidence type="ECO:0000313" key="7">
    <source>
        <dbReference type="Proteomes" id="UP000478052"/>
    </source>
</evidence>
<dbReference type="PANTHER" id="PTHR10009:SF7">
    <property type="entry name" value="GH10609P-RELATED"/>
    <property type="match status" value="1"/>
</dbReference>
<reference evidence="6 7" key="1">
    <citation type="submission" date="2019-08" db="EMBL/GenBank/DDBJ databases">
        <title>Whole genome of Aphis craccivora.</title>
        <authorList>
            <person name="Voronova N.V."/>
            <person name="Shulinski R.S."/>
            <person name="Bandarenka Y.V."/>
            <person name="Zhorov D.G."/>
            <person name="Warner D."/>
        </authorList>
    </citation>
    <scope>NUCLEOTIDE SEQUENCE [LARGE SCALE GENOMIC DNA]</scope>
    <source>
        <strain evidence="6">180601</strain>
        <tissue evidence="6">Whole Body</tissue>
    </source>
</reference>
<evidence type="ECO:0000256" key="4">
    <source>
        <dbReference type="ARBA" id="ARBA00023180"/>
    </source>
</evidence>
<accession>A0A6G0YY16</accession>
<comment type="similarity">
    <text evidence="2">Belongs to the major royal jelly protein family.</text>
</comment>
<proteinExistence type="inferred from homology"/>
<dbReference type="GO" id="GO:0005576">
    <property type="term" value="C:extracellular region"/>
    <property type="evidence" value="ECO:0007669"/>
    <property type="project" value="UniProtKB-SubCell"/>
</dbReference>
<feature type="chain" id="PRO_5026182445" evidence="5">
    <location>
        <begin position="26"/>
        <end position="577"/>
    </location>
</feature>